<dbReference type="AlphaFoldDB" id="A0A4Y8SQ13"/>
<proteinExistence type="predicted"/>
<dbReference type="InterPro" id="IPR050297">
    <property type="entry name" value="LipidA_mod_glycosyltrf_83"/>
</dbReference>
<evidence type="ECO:0000256" key="1">
    <source>
        <dbReference type="ARBA" id="ARBA00004651"/>
    </source>
</evidence>
<dbReference type="GO" id="GO:0005886">
    <property type="term" value="C:plasma membrane"/>
    <property type="evidence" value="ECO:0007669"/>
    <property type="project" value="UniProtKB-SubCell"/>
</dbReference>
<dbReference type="EMBL" id="SOZE01000001">
    <property type="protein sequence ID" value="TFF40978.1"/>
    <property type="molecule type" value="Genomic_DNA"/>
</dbReference>
<feature type="transmembrane region" description="Helical" evidence="8">
    <location>
        <begin position="279"/>
        <end position="299"/>
    </location>
</feature>
<dbReference type="RefSeq" id="WP_133229358.1">
    <property type="nucleotide sequence ID" value="NZ_SOZE01000001.1"/>
</dbReference>
<feature type="transmembrane region" description="Helical" evidence="8">
    <location>
        <begin position="211"/>
        <end position="231"/>
    </location>
</feature>
<evidence type="ECO:0000256" key="2">
    <source>
        <dbReference type="ARBA" id="ARBA00022475"/>
    </source>
</evidence>
<feature type="transmembrane region" description="Helical" evidence="8">
    <location>
        <begin position="371"/>
        <end position="388"/>
    </location>
</feature>
<keyword evidence="6 8" id="KW-1133">Transmembrane helix</keyword>
<dbReference type="Pfam" id="PF13231">
    <property type="entry name" value="PMT_2"/>
    <property type="match status" value="1"/>
</dbReference>
<feature type="transmembrane region" description="Helical" evidence="8">
    <location>
        <begin position="315"/>
        <end position="335"/>
    </location>
</feature>
<feature type="transmembrane region" description="Helical" evidence="8">
    <location>
        <begin position="394"/>
        <end position="411"/>
    </location>
</feature>
<name>A0A4Y8SQ13_9SPHI</name>
<comment type="caution">
    <text evidence="10">The sequence shown here is derived from an EMBL/GenBank/DDBJ whole genome shotgun (WGS) entry which is preliminary data.</text>
</comment>
<organism evidence="10 11">
    <name type="scientific">Mucilaginibacter psychrotolerans</name>
    <dbReference type="NCBI Taxonomy" id="1524096"/>
    <lineage>
        <taxon>Bacteria</taxon>
        <taxon>Pseudomonadati</taxon>
        <taxon>Bacteroidota</taxon>
        <taxon>Sphingobacteriia</taxon>
        <taxon>Sphingobacteriales</taxon>
        <taxon>Sphingobacteriaceae</taxon>
        <taxon>Mucilaginibacter</taxon>
    </lineage>
</organism>
<keyword evidence="3" id="KW-0328">Glycosyltransferase</keyword>
<feature type="transmembrane region" description="Helical" evidence="8">
    <location>
        <begin position="341"/>
        <end position="359"/>
    </location>
</feature>
<keyword evidence="7 8" id="KW-0472">Membrane</keyword>
<gene>
    <name evidence="10" type="ORF">E2R66_02030</name>
</gene>
<dbReference type="GO" id="GO:0016763">
    <property type="term" value="F:pentosyltransferase activity"/>
    <property type="evidence" value="ECO:0007669"/>
    <property type="project" value="TreeGrafter"/>
</dbReference>
<feature type="transmembrane region" description="Helical" evidence="8">
    <location>
        <begin position="243"/>
        <end position="259"/>
    </location>
</feature>
<feature type="transmembrane region" description="Helical" evidence="8">
    <location>
        <begin position="75"/>
        <end position="108"/>
    </location>
</feature>
<comment type="subcellular location">
    <subcellularLocation>
        <location evidence="1">Cell membrane</location>
        <topology evidence="1">Multi-pass membrane protein</topology>
    </subcellularLocation>
</comment>
<dbReference type="InterPro" id="IPR038731">
    <property type="entry name" value="RgtA/B/C-like"/>
</dbReference>
<evidence type="ECO:0000256" key="4">
    <source>
        <dbReference type="ARBA" id="ARBA00022679"/>
    </source>
</evidence>
<sequence length="557" mass="63666">MEKAITSPGGQLHHSVYYYVVAAAILINIAGIAIPFFTDDPALYAMLARNMARSNNFTDLIYHGRDWLDKPHFPFWVVAISFKIFGVNTVAYKLPGLLFYFLSVFYTYKLARKFYDEQTALLAVLILLTAQHAIMSNTDVRAEPYIMGLLVGSVYHFYRLKEKFSIVQLLLASLFAACAVMTKGIYLLIPIGSAIIGDYVFKKDYKGMLQWRWLFSVLLVCVFILPEIYTVYRQFDLHPEKTVFGRTGVSGIWWFLWGSQFGRFNNDGFIKNSHGDPFFFLHTLLWAFAPWAIVFFYALGKELRDIIKKIAQPEYLCLTASVVMLLIFSISKFQLPFYTNILFPFFAVITAGFIHPLIAGAELRFFKISQYVICGLLLAAFAAISFLFAPEKLWIAIVLLLVGILGAYFIYRQRSSSYQPVFLLSCVLMIIINAWFVLVFYPMLVSYKGDTVAAEYVNVNFPGRPVISLAPMADRFDFYMKQPVVYLRPEDVINKGIAKGQLVFANDEAMDKLKSSPLRIHVVKVFDNYFGENLKLAFINKATRGSTLSHFYLIRID</sequence>
<evidence type="ECO:0000256" key="8">
    <source>
        <dbReference type="SAM" id="Phobius"/>
    </source>
</evidence>
<keyword evidence="11" id="KW-1185">Reference proteome</keyword>
<evidence type="ECO:0000259" key="9">
    <source>
        <dbReference type="Pfam" id="PF13231"/>
    </source>
</evidence>
<keyword evidence="4 10" id="KW-0808">Transferase</keyword>
<feature type="domain" description="Glycosyltransferase RgtA/B/C/D-like" evidence="9">
    <location>
        <begin position="69"/>
        <end position="226"/>
    </location>
</feature>
<dbReference type="OrthoDB" id="9178203at2"/>
<evidence type="ECO:0000256" key="3">
    <source>
        <dbReference type="ARBA" id="ARBA00022676"/>
    </source>
</evidence>
<evidence type="ECO:0000256" key="6">
    <source>
        <dbReference type="ARBA" id="ARBA00022989"/>
    </source>
</evidence>
<dbReference type="PANTHER" id="PTHR33908:SF11">
    <property type="entry name" value="MEMBRANE PROTEIN"/>
    <property type="match status" value="1"/>
</dbReference>
<keyword evidence="2" id="KW-1003">Cell membrane</keyword>
<dbReference type="PANTHER" id="PTHR33908">
    <property type="entry name" value="MANNOSYLTRANSFERASE YKCB-RELATED"/>
    <property type="match status" value="1"/>
</dbReference>
<feature type="transmembrane region" description="Helical" evidence="8">
    <location>
        <begin position="423"/>
        <end position="444"/>
    </location>
</feature>
<feature type="transmembrane region" description="Helical" evidence="8">
    <location>
        <begin position="170"/>
        <end position="191"/>
    </location>
</feature>
<protein>
    <submittedName>
        <fullName evidence="10">Glycosyl transferase</fullName>
    </submittedName>
</protein>
<feature type="transmembrane region" description="Helical" evidence="8">
    <location>
        <begin position="16"/>
        <end position="37"/>
    </location>
</feature>
<evidence type="ECO:0000256" key="5">
    <source>
        <dbReference type="ARBA" id="ARBA00022692"/>
    </source>
</evidence>
<dbReference type="Proteomes" id="UP000297540">
    <property type="component" value="Unassembled WGS sequence"/>
</dbReference>
<accession>A0A4Y8SQ13</accession>
<dbReference type="GO" id="GO:0009103">
    <property type="term" value="P:lipopolysaccharide biosynthetic process"/>
    <property type="evidence" value="ECO:0007669"/>
    <property type="project" value="UniProtKB-ARBA"/>
</dbReference>
<evidence type="ECO:0000313" key="10">
    <source>
        <dbReference type="EMBL" id="TFF40978.1"/>
    </source>
</evidence>
<reference evidence="10 11" key="1">
    <citation type="journal article" date="2017" name="Int. J. Syst. Evol. Microbiol.">
        <title>Mucilaginibacterpsychrotolerans sp. nov., isolated from peatlands.</title>
        <authorList>
            <person name="Deng Y."/>
            <person name="Shen L."/>
            <person name="Xu B."/>
            <person name="Liu Y."/>
            <person name="Gu Z."/>
            <person name="Liu H."/>
            <person name="Zhou Y."/>
        </authorList>
    </citation>
    <scope>NUCLEOTIDE SEQUENCE [LARGE SCALE GENOMIC DNA]</scope>
    <source>
        <strain evidence="10 11">NH7-4</strain>
    </source>
</reference>
<evidence type="ECO:0000256" key="7">
    <source>
        <dbReference type="ARBA" id="ARBA00023136"/>
    </source>
</evidence>
<evidence type="ECO:0000313" key="11">
    <source>
        <dbReference type="Proteomes" id="UP000297540"/>
    </source>
</evidence>
<keyword evidence="5 8" id="KW-0812">Transmembrane</keyword>